<dbReference type="Proteomes" id="UP000754710">
    <property type="component" value="Unassembled WGS sequence"/>
</dbReference>
<sequence length="176" mass="19415">MTTIGVALAVPEPWGEQLQDYRASLGDVTAKGIPTHITLMPPFEVEPDTLPAVEAHLADAAARKTAFRVHLRGTGTFRPVSPVVFVTVVRGISQCEQLAMSIRRGPLATELAFPYHPHVTVAHHLDDPLLDRAFDDLSTFECQFDADHFLLYVHDAEMGWQPTRRFALAPGGPPQR</sequence>
<dbReference type="PANTHER" id="PTHR40037">
    <property type="entry name" value="PHOSPHOESTERASE YJCG-RELATED"/>
    <property type="match status" value="1"/>
</dbReference>
<evidence type="ECO:0000313" key="1">
    <source>
        <dbReference type="EMBL" id="MBY9076357.1"/>
    </source>
</evidence>
<keyword evidence="1" id="KW-0436">Ligase</keyword>
<proteinExistence type="predicted"/>
<comment type="caution">
    <text evidence="1">The sequence shown here is derived from an EMBL/GenBank/DDBJ whole genome shotgun (WGS) entry which is preliminary data.</text>
</comment>
<dbReference type="Pfam" id="PF13563">
    <property type="entry name" value="2_5_RNA_ligase2"/>
    <property type="match status" value="1"/>
</dbReference>
<dbReference type="PANTHER" id="PTHR40037:SF1">
    <property type="entry name" value="PHOSPHOESTERASE SAOUHSC_00951-RELATED"/>
    <property type="match status" value="1"/>
</dbReference>
<keyword evidence="2" id="KW-1185">Reference proteome</keyword>
<dbReference type="EMBL" id="JAIEZQ010000003">
    <property type="protein sequence ID" value="MBY9076357.1"/>
    <property type="molecule type" value="Genomic_DNA"/>
</dbReference>
<name>A0ABS7RRX3_9ACTN</name>
<dbReference type="InterPro" id="IPR009097">
    <property type="entry name" value="Cyclic_Pdiesterase"/>
</dbReference>
<dbReference type="InterPro" id="IPR050580">
    <property type="entry name" value="2H_phosphoesterase_YjcG-like"/>
</dbReference>
<dbReference type="RefSeq" id="WP_221026169.1">
    <property type="nucleotide sequence ID" value="NZ_JAIEZQ010000003.1"/>
</dbReference>
<dbReference type="Gene3D" id="3.90.1140.10">
    <property type="entry name" value="Cyclic phosphodiesterase"/>
    <property type="match status" value="1"/>
</dbReference>
<protein>
    <submittedName>
        <fullName evidence="1">2'-5' RNA ligase family protein</fullName>
    </submittedName>
</protein>
<dbReference type="GO" id="GO:0016874">
    <property type="term" value="F:ligase activity"/>
    <property type="evidence" value="ECO:0007669"/>
    <property type="project" value="UniProtKB-KW"/>
</dbReference>
<gene>
    <name evidence="1" type="ORF">K1X13_16105</name>
</gene>
<organism evidence="1 2">
    <name type="scientific">Nocardioides jiangsuensis</name>
    <dbReference type="NCBI Taxonomy" id="2866161"/>
    <lineage>
        <taxon>Bacteria</taxon>
        <taxon>Bacillati</taxon>
        <taxon>Actinomycetota</taxon>
        <taxon>Actinomycetes</taxon>
        <taxon>Propionibacteriales</taxon>
        <taxon>Nocardioidaceae</taxon>
        <taxon>Nocardioides</taxon>
    </lineage>
</organism>
<evidence type="ECO:0000313" key="2">
    <source>
        <dbReference type="Proteomes" id="UP000754710"/>
    </source>
</evidence>
<accession>A0ABS7RRX3</accession>
<reference evidence="1 2" key="1">
    <citation type="submission" date="2021-08" db="EMBL/GenBank/DDBJ databases">
        <title>Nocardioides bacterium WL0053 sp. nov., isolated from the sediment.</title>
        <authorList>
            <person name="Wang L."/>
            <person name="Zhang D."/>
            <person name="Zhang A."/>
        </authorList>
    </citation>
    <scope>NUCLEOTIDE SEQUENCE [LARGE SCALE GENOMIC DNA]</scope>
    <source>
        <strain evidence="1 2">WL0053</strain>
    </source>
</reference>
<dbReference type="SUPFAM" id="SSF55144">
    <property type="entry name" value="LigT-like"/>
    <property type="match status" value="1"/>
</dbReference>